<dbReference type="InterPro" id="IPR027304">
    <property type="entry name" value="Trigger_fact/SurA_dom_sf"/>
</dbReference>
<comment type="similarity">
    <text evidence="8">Belongs to the PpiD chaperone family.</text>
</comment>
<dbReference type="Pfam" id="PF13623">
    <property type="entry name" value="SurA_N_2"/>
    <property type="match status" value="1"/>
</dbReference>
<evidence type="ECO:0000259" key="11">
    <source>
        <dbReference type="Pfam" id="PF13145"/>
    </source>
</evidence>
<dbReference type="PANTHER" id="PTHR47529">
    <property type="entry name" value="PEPTIDYL-PROLYL CIS-TRANS ISOMERASE D"/>
    <property type="match status" value="1"/>
</dbReference>
<dbReference type="InterPro" id="IPR052029">
    <property type="entry name" value="PpiD_chaperone"/>
</dbReference>
<evidence type="ECO:0000256" key="8">
    <source>
        <dbReference type="ARBA" id="ARBA00038408"/>
    </source>
</evidence>
<evidence type="ECO:0000256" key="7">
    <source>
        <dbReference type="ARBA" id="ARBA00023186"/>
    </source>
</evidence>
<comment type="subcellular location">
    <subcellularLocation>
        <location evidence="1">Cell inner membrane</location>
        <topology evidence="1">Single-pass type II membrane protein</topology>
        <orientation evidence="1">Periplasmic side</orientation>
    </subcellularLocation>
</comment>
<dbReference type="Gene3D" id="3.10.50.40">
    <property type="match status" value="1"/>
</dbReference>
<name>A0A6M1T6M4_9BACT</name>
<dbReference type="Proteomes" id="UP000473278">
    <property type="component" value="Unassembled WGS sequence"/>
</dbReference>
<keyword evidence="7" id="KW-0143">Chaperone</keyword>
<reference evidence="12 13" key="1">
    <citation type="submission" date="2020-02" db="EMBL/GenBank/DDBJ databases">
        <title>Balneolaceae bacterium YR4-1, complete genome.</title>
        <authorList>
            <person name="Li Y."/>
            <person name="Wu S."/>
        </authorList>
    </citation>
    <scope>NUCLEOTIDE SEQUENCE [LARGE SCALE GENOMIC DNA]</scope>
    <source>
        <strain evidence="12 13">YR4-1</strain>
    </source>
</reference>
<evidence type="ECO:0000256" key="4">
    <source>
        <dbReference type="ARBA" id="ARBA00022692"/>
    </source>
</evidence>
<evidence type="ECO:0000256" key="6">
    <source>
        <dbReference type="ARBA" id="ARBA00023136"/>
    </source>
</evidence>
<dbReference type="InterPro" id="IPR046357">
    <property type="entry name" value="PPIase_dom_sf"/>
</dbReference>
<keyword evidence="13" id="KW-1185">Reference proteome</keyword>
<comment type="caution">
    <text evidence="12">The sequence shown here is derived from an EMBL/GenBank/DDBJ whole genome shotgun (WGS) entry which is preliminary data.</text>
</comment>
<dbReference type="GO" id="GO:0005886">
    <property type="term" value="C:plasma membrane"/>
    <property type="evidence" value="ECO:0007669"/>
    <property type="project" value="UniProtKB-SubCell"/>
</dbReference>
<accession>A0A6M1T6M4</accession>
<feature type="domain" description="PpiC" evidence="11">
    <location>
        <begin position="337"/>
        <end position="446"/>
    </location>
</feature>
<gene>
    <name evidence="12" type="ORF">G3570_13230</name>
</gene>
<dbReference type="Gene3D" id="1.10.4030.10">
    <property type="entry name" value="Porin chaperone SurA, peptide-binding domain"/>
    <property type="match status" value="2"/>
</dbReference>
<protein>
    <recommendedName>
        <fullName evidence="9">Periplasmic chaperone PpiD</fullName>
    </recommendedName>
    <alternativeName>
        <fullName evidence="10">Periplasmic folding chaperone</fullName>
    </alternativeName>
</protein>
<evidence type="ECO:0000313" key="13">
    <source>
        <dbReference type="Proteomes" id="UP000473278"/>
    </source>
</evidence>
<dbReference type="SUPFAM" id="SSF109998">
    <property type="entry name" value="Triger factor/SurA peptide-binding domain-like"/>
    <property type="match status" value="1"/>
</dbReference>
<keyword evidence="6" id="KW-0472">Membrane</keyword>
<evidence type="ECO:0000256" key="1">
    <source>
        <dbReference type="ARBA" id="ARBA00004382"/>
    </source>
</evidence>
<evidence type="ECO:0000256" key="10">
    <source>
        <dbReference type="ARBA" id="ARBA00042775"/>
    </source>
</evidence>
<keyword evidence="4" id="KW-0812">Transmembrane</keyword>
<dbReference type="Pfam" id="PF13145">
    <property type="entry name" value="Rotamase_2"/>
    <property type="match status" value="1"/>
</dbReference>
<keyword evidence="2" id="KW-1003">Cell membrane</keyword>
<evidence type="ECO:0000256" key="3">
    <source>
        <dbReference type="ARBA" id="ARBA00022519"/>
    </source>
</evidence>
<dbReference type="AlphaFoldDB" id="A0A6M1T6M4"/>
<evidence type="ECO:0000313" key="12">
    <source>
        <dbReference type="EMBL" id="NGP77605.1"/>
    </source>
</evidence>
<evidence type="ECO:0000256" key="9">
    <source>
        <dbReference type="ARBA" id="ARBA00040743"/>
    </source>
</evidence>
<evidence type="ECO:0000256" key="5">
    <source>
        <dbReference type="ARBA" id="ARBA00022989"/>
    </source>
</evidence>
<keyword evidence="3" id="KW-0997">Cell inner membrane</keyword>
<organism evidence="12 13">
    <name type="scientific">Halalkalibaculum roseum</name>
    <dbReference type="NCBI Taxonomy" id="2709311"/>
    <lineage>
        <taxon>Bacteria</taxon>
        <taxon>Pseudomonadati</taxon>
        <taxon>Balneolota</taxon>
        <taxon>Balneolia</taxon>
        <taxon>Balneolales</taxon>
        <taxon>Balneolaceae</taxon>
        <taxon>Halalkalibaculum</taxon>
    </lineage>
</organism>
<sequence>MGVMEKMRKSTGVILWVLIFSFGILWALADTKVFDAMQAGPNNLGEVNGDPISLEEYNSRISYYIDQYSQQTGNSITPEMRAYYEDQAWEELVSSKLIQQKMDDLGITVTDQEVVEMITGENPDPFIRQQFQREDGTIDRVALQSAIEAPENSQVWVMVEQQLRQKRRQQKMSNYVQSAMEVSSYEVEQAYIKRNTFADVSFVRFPFAEIPDSAVNVTDSDLRSYYNNNEEQYTRQESYRFKYVSFDKTATKEDTARIQKEMQDLRSDFEQTENDSLFLVRYQSATPYSAEFVKKSEINEKYQPVLDLENGEVSQAITQDGQVFSIKKLDERQDEVKFVVFTFDITADPIATVDKKAEEADDFSFFAEEDGFEEEAERREFEVKEAFATKGNPFIAGLGQSRQIMNFLETASEEEISSPIELSNQFVVLKVTEITPEGTRPFEEVRSQIETIVINSKRKEQLVDRVNNLLASNETLEAIASASGREVSTAENLSMNASVIPGAGREPRVVGAIFGLEESETSGPISGDNAVFVAKIDNRTDANLEAMTAATRNQLQQQLQQQKSASFSQVWMEQLKEEADIEDYRATLLRGG</sequence>
<dbReference type="GO" id="GO:0003755">
    <property type="term" value="F:peptidyl-prolyl cis-trans isomerase activity"/>
    <property type="evidence" value="ECO:0007669"/>
    <property type="project" value="InterPro"/>
</dbReference>
<proteinExistence type="inferred from homology"/>
<dbReference type="EMBL" id="JAALLT010000004">
    <property type="protein sequence ID" value="NGP77605.1"/>
    <property type="molecule type" value="Genomic_DNA"/>
</dbReference>
<dbReference type="PANTHER" id="PTHR47529:SF1">
    <property type="entry name" value="PERIPLASMIC CHAPERONE PPID"/>
    <property type="match status" value="1"/>
</dbReference>
<dbReference type="RefSeq" id="WP_165143151.1">
    <property type="nucleotide sequence ID" value="NZ_JAALLT010000004.1"/>
</dbReference>
<evidence type="ECO:0000256" key="2">
    <source>
        <dbReference type="ARBA" id="ARBA00022475"/>
    </source>
</evidence>
<dbReference type="InterPro" id="IPR000297">
    <property type="entry name" value="PPIase_PpiC"/>
</dbReference>
<keyword evidence="5" id="KW-1133">Transmembrane helix</keyword>